<dbReference type="GO" id="GO:0005886">
    <property type="term" value="C:plasma membrane"/>
    <property type="evidence" value="ECO:0007669"/>
    <property type="project" value="UniProtKB-SubCell"/>
</dbReference>
<evidence type="ECO:0000256" key="1">
    <source>
        <dbReference type="ARBA" id="ARBA00004651"/>
    </source>
</evidence>
<keyword evidence="6 8" id="KW-1133">Transmembrane helix</keyword>
<sequence>MELKKKNVRTILLIITFAVVLYTAAQNLSSIYDAIKTVWNVFGVVITGLAMAFVLNVPLKLFENRLFYGMSEDRRPLVRKLRRAVSLLCSLVVTLGVIVILIAVILPQLTQTVTEVAARVPEYISAGVNWINEFLARFDIEIEALKEFTVNWEEVFKDLTTYLKEGNVINTATDVGTAAASTVMNTFFGLVIAVYVLAQKERIGRFTKRCIEAFLPHKASAAICRVASMTSNTFSSFVAGQLADSCILGILCYICMRIFRFPYPEVISVVIGVTSLVPMIGSFIGEVIGALLILIFSPIKALLFVAMVLAIQQVDGAFIYPRIVGKSVGLPGIAVFCAVLVGGNIAGVLGAVMGVPVCAVLYALLRELVDTKLRKKQEGAAPLA</sequence>
<evidence type="ECO:0000256" key="2">
    <source>
        <dbReference type="ARBA" id="ARBA00009773"/>
    </source>
</evidence>
<organism evidence="9 10">
    <name type="scientific">Candidatus Scatomorpha pullistercoris</name>
    <dbReference type="NCBI Taxonomy" id="2840929"/>
    <lineage>
        <taxon>Bacteria</taxon>
        <taxon>Bacillati</taxon>
        <taxon>Bacillota</taxon>
        <taxon>Clostridia</taxon>
        <taxon>Eubacteriales</taxon>
        <taxon>Candidatus Scatomorpha</taxon>
    </lineage>
</organism>
<feature type="transmembrane region" description="Helical" evidence="8">
    <location>
        <begin position="83"/>
        <end position="106"/>
    </location>
</feature>
<protein>
    <submittedName>
        <fullName evidence="9">AI-2E family transporter</fullName>
    </submittedName>
</protein>
<gene>
    <name evidence="9" type="ORF">IAD42_10115</name>
</gene>
<proteinExistence type="inferred from homology"/>
<evidence type="ECO:0000256" key="7">
    <source>
        <dbReference type="ARBA" id="ARBA00023136"/>
    </source>
</evidence>
<keyword evidence="5 8" id="KW-0812">Transmembrane</keyword>
<comment type="caution">
    <text evidence="9">The sequence shown here is derived from an EMBL/GenBank/DDBJ whole genome shotgun (WGS) entry which is preliminary data.</text>
</comment>
<evidence type="ECO:0000313" key="10">
    <source>
        <dbReference type="Proteomes" id="UP000886876"/>
    </source>
</evidence>
<name>A0A9D1K9T2_9FIRM</name>
<comment type="similarity">
    <text evidence="2">Belongs to the autoinducer-2 exporter (AI-2E) (TC 2.A.86) family.</text>
</comment>
<feature type="transmembrane region" description="Helical" evidence="8">
    <location>
        <begin position="41"/>
        <end position="62"/>
    </location>
</feature>
<dbReference type="AlphaFoldDB" id="A0A9D1K9T2"/>
<feature type="transmembrane region" description="Helical" evidence="8">
    <location>
        <begin position="347"/>
        <end position="365"/>
    </location>
</feature>
<evidence type="ECO:0000256" key="8">
    <source>
        <dbReference type="SAM" id="Phobius"/>
    </source>
</evidence>
<evidence type="ECO:0000256" key="3">
    <source>
        <dbReference type="ARBA" id="ARBA00022448"/>
    </source>
</evidence>
<evidence type="ECO:0000256" key="4">
    <source>
        <dbReference type="ARBA" id="ARBA00022475"/>
    </source>
</evidence>
<accession>A0A9D1K9T2</accession>
<keyword evidence="4" id="KW-1003">Cell membrane</keyword>
<dbReference type="Proteomes" id="UP000886876">
    <property type="component" value="Unassembled WGS sequence"/>
</dbReference>
<dbReference type="PANTHER" id="PTHR21716">
    <property type="entry name" value="TRANSMEMBRANE PROTEIN"/>
    <property type="match status" value="1"/>
</dbReference>
<reference evidence="9" key="2">
    <citation type="journal article" date="2021" name="PeerJ">
        <title>Extensive microbial diversity within the chicken gut microbiome revealed by metagenomics and culture.</title>
        <authorList>
            <person name="Gilroy R."/>
            <person name="Ravi A."/>
            <person name="Getino M."/>
            <person name="Pursley I."/>
            <person name="Horton D.L."/>
            <person name="Alikhan N.F."/>
            <person name="Baker D."/>
            <person name="Gharbi K."/>
            <person name="Hall N."/>
            <person name="Watson M."/>
            <person name="Adriaenssens E.M."/>
            <person name="Foster-Nyarko E."/>
            <person name="Jarju S."/>
            <person name="Secka A."/>
            <person name="Antonio M."/>
            <person name="Oren A."/>
            <person name="Chaudhuri R.R."/>
            <person name="La Ragione R."/>
            <person name="Hildebrand F."/>
            <person name="Pallen M.J."/>
        </authorList>
    </citation>
    <scope>NUCLEOTIDE SEQUENCE</scope>
    <source>
        <strain evidence="9">ChiHecec3B27-6122</strain>
    </source>
</reference>
<dbReference type="PANTHER" id="PTHR21716:SF53">
    <property type="entry name" value="PERMEASE PERM-RELATED"/>
    <property type="match status" value="1"/>
</dbReference>
<keyword evidence="3" id="KW-0813">Transport</keyword>
<evidence type="ECO:0000313" key="9">
    <source>
        <dbReference type="EMBL" id="HIS98321.1"/>
    </source>
</evidence>
<feature type="transmembrane region" description="Helical" evidence="8">
    <location>
        <begin position="178"/>
        <end position="198"/>
    </location>
</feature>
<dbReference type="Pfam" id="PF01594">
    <property type="entry name" value="AI-2E_transport"/>
    <property type="match status" value="1"/>
</dbReference>
<evidence type="ECO:0000256" key="5">
    <source>
        <dbReference type="ARBA" id="ARBA00022692"/>
    </source>
</evidence>
<comment type="subcellular location">
    <subcellularLocation>
        <location evidence="1">Cell membrane</location>
        <topology evidence="1">Multi-pass membrane protein</topology>
    </subcellularLocation>
</comment>
<feature type="transmembrane region" description="Helical" evidence="8">
    <location>
        <begin position="266"/>
        <end position="284"/>
    </location>
</feature>
<evidence type="ECO:0000256" key="6">
    <source>
        <dbReference type="ARBA" id="ARBA00022989"/>
    </source>
</evidence>
<keyword evidence="7 8" id="KW-0472">Membrane</keyword>
<reference evidence="9" key="1">
    <citation type="submission" date="2020-10" db="EMBL/GenBank/DDBJ databases">
        <authorList>
            <person name="Gilroy R."/>
        </authorList>
    </citation>
    <scope>NUCLEOTIDE SEQUENCE</scope>
    <source>
        <strain evidence="9">ChiHecec3B27-6122</strain>
    </source>
</reference>
<feature type="transmembrane region" description="Helical" evidence="8">
    <location>
        <begin position="290"/>
        <end position="311"/>
    </location>
</feature>
<dbReference type="EMBL" id="DVJS01000254">
    <property type="protein sequence ID" value="HIS98321.1"/>
    <property type="molecule type" value="Genomic_DNA"/>
</dbReference>
<feature type="transmembrane region" description="Helical" evidence="8">
    <location>
        <begin position="234"/>
        <end position="254"/>
    </location>
</feature>
<dbReference type="InterPro" id="IPR002549">
    <property type="entry name" value="AI-2E-like"/>
</dbReference>
<dbReference type="GO" id="GO:0055085">
    <property type="term" value="P:transmembrane transport"/>
    <property type="evidence" value="ECO:0007669"/>
    <property type="project" value="TreeGrafter"/>
</dbReference>